<comment type="similarity">
    <text evidence="1">Belongs to the papillomaviridae E4 protein family.</text>
</comment>
<dbReference type="InterPro" id="IPR003861">
    <property type="entry name" value="Papilloma_E4"/>
</dbReference>
<protein>
    <submittedName>
        <fullName evidence="4">E4 protein</fullName>
    </submittedName>
</protein>
<keyword evidence="2" id="KW-0244">Early protein</keyword>
<feature type="compositionally biased region" description="Pro residues" evidence="3">
    <location>
        <begin position="58"/>
        <end position="68"/>
    </location>
</feature>
<dbReference type="EMBL" id="DQ080082">
    <property type="protein sequence ID" value="AAZ39517.1"/>
    <property type="molecule type" value="Genomic_DNA"/>
</dbReference>
<dbReference type="Pfam" id="PF02711">
    <property type="entry name" value="Pap_E4"/>
    <property type="match status" value="1"/>
</dbReference>
<feature type="compositionally biased region" description="Polar residues" evidence="3">
    <location>
        <begin position="93"/>
        <end position="105"/>
    </location>
</feature>
<evidence type="ECO:0000313" key="4">
    <source>
        <dbReference type="EMBL" id="AAZ39517.1"/>
    </source>
</evidence>
<reference evidence="4 5" key="1">
    <citation type="journal article" date="2005" name="J. Virol.">
        <title>Phylogenetic incongruence among oncogenic genital alpha human papillomaviruses.</title>
        <authorList>
            <person name="Narechania A."/>
            <person name="Chen Z."/>
            <person name="DeSalle R."/>
            <person name="Burk R.D."/>
        </authorList>
    </citation>
    <scope>NUCLEOTIDE SEQUENCE [LARGE SCALE GENOMIC DNA]</scope>
    <source>
        <strain evidence="4">Qv28897</strain>
    </source>
</reference>
<name>Q2VJC3_9PAPI</name>
<organism evidence="4 5">
    <name type="scientific">human papillomavirus 106</name>
    <dbReference type="NCBI Taxonomy" id="338326"/>
    <lineage>
        <taxon>Viruses</taxon>
        <taxon>Monodnaviria</taxon>
        <taxon>Shotokuvirae</taxon>
        <taxon>Cossaviricota</taxon>
        <taxon>Papovaviricetes</taxon>
        <taxon>Zurhausenvirales</taxon>
        <taxon>Papillomaviridae</taxon>
        <taxon>Firstpapillomavirinae</taxon>
        <taxon>Alphapapillomavirus</taxon>
        <taxon>Alphapapillomavirus 14</taxon>
    </lineage>
</organism>
<proteinExistence type="inferred from homology"/>
<evidence type="ECO:0000256" key="1">
    <source>
        <dbReference type="ARBA" id="ARBA00009551"/>
    </source>
</evidence>
<evidence type="ECO:0000256" key="3">
    <source>
        <dbReference type="SAM" id="MobiDB-lite"/>
    </source>
</evidence>
<dbReference type="Proteomes" id="UP000114279">
    <property type="component" value="Genome"/>
</dbReference>
<feature type="region of interest" description="Disordered" evidence="3">
    <location>
        <begin position="46"/>
        <end position="105"/>
    </location>
</feature>
<sequence length="131" mass="14468">MLSFHRKHRHMGALAPGRCMWEDTLFMMHSTPLCLAPRTPSKNPYPLLDLLTHRTPTNPTPPPPPPCWAPRRPSCRRRLSVSDSDTDLSTQSNRTQQGTGVSGWHVTTQGTSVTLTARTSTGTSVSVTVHL</sequence>
<evidence type="ECO:0000256" key="2">
    <source>
        <dbReference type="ARBA" id="ARBA00022518"/>
    </source>
</evidence>
<accession>Q2VJC3</accession>
<evidence type="ECO:0000313" key="5">
    <source>
        <dbReference type="Proteomes" id="UP000114279"/>
    </source>
</evidence>
<feature type="compositionally biased region" description="Low complexity" evidence="3">
    <location>
        <begin position="81"/>
        <end position="92"/>
    </location>
</feature>